<keyword evidence="5" id="KW-1185">Reference proteome</keyword>
<evidence type="ECO:0000256" key="2">
    <source>
        <dbReference type="ARBA" id="ARBA00022729"/>
    </source>
</evidence>
<feature type="domain" description="NodB homology" evidence="3">
    <location>
        <begin position="19"/>
        <end position="251"/>
    </location>
</feature>
<dbReference type="InterPro" id="IPR002509">
    <property type="entry name" value="NODB_dom"/>
</dbReference>
<dbReference type="PANTHER" id="PTHR34216:SF3">
    <property type="entry name" value="POLY-BETA-1,6-N-ACETYL-D-GLUCOSAMINE N-DEACETYLASE"/>
    <property type="match status" value="1"/>
</dbReference>
<evidence type="ECO:0000259" key="3">
    <source>
        <dbReference type="PROSITE" id="PS51677"/>
    </source>
</evidence>
<dbReference type="Gene3D" id="3.20.20.370">
    <property type="entry name" value="Glycoside hydrolase/deacetylase"/>
    <property type="match status" value="1"/>
</dbReference>
<dbReference type="PROSITE" id="PS51677">
    <property type="entry name" value="NODB"/>
    <property type="match status" value="1"/>
</dbReference>
<dbReference type="InterPro" id="IPR011330">
    <property type="entry name" value="Glyco_hydro/deAcase_b/a-brl"/>
</dbReference>
<organism evidence="4 5">
    <name type="scientific">Prosthecobacter algae</name>
    <dbReference type="NCBI Taxonomy" id="1144682"/>
    <lineage>
        <taxon>Bacteria</taxon>
        <taxon>Pseudomonadati</taxon>
        <taxon>Verrucomicrobiota</taxon>
        <taxon>Verrucomicrobiia</taxon>
        <taxon>Verrucomicrobiales</taxon>
        <taxon>Verrucomicrobiaceae</taxon>
        <taxon>Prosthecobacter</taxon>
    </lineage>
</organism>
<reference evidence="5" key="1">
    <citation type="journal article" date="2019" name="Int. J. Syst. Evol. Microbiol.">
        <title>The Global Catalogue of Microorganisms (GCM) 10K type strain sequencing project: providing services to taxonomists for standard genome sequencing and annotation.</title>
        <authorList>
            <consortium name="The Broad Institute Genomics Platform"/>
            <consortium name="The Broad Institute Genome Sequencing Center for Infectious Disease"/>
            <person name="Wu L."/>
            <person name="Ma J."/>
        </authorList>
    </citation>
    <scope>NUCLEOTIDE SEQUENCE [LARGE SCALE GENOMIC DNA]</scope>
    <source>
        <strain evidence="5">JCM 18053</strain>
    </source>
</reference>
<evidence type="ECO:0000313" key="5">
    <source>
        <dbReference type="Proteomes" id="UP001499852"/>
    </source>
</evidence>
<evidence type="ECO:0000313" key="4">
    <source>
        <dbReference type="EMBL" id="GAA5135353.1"/>
    </source>
</evidence>
<name>A0ABP9NWI2_9BACT</name>
<keyword evidence="2" id="KW-0732">Signal</keyword>
<dbReference type="SUPFAM" id="SSF88713">
    <property type="entry name" value="Glycoside hydrolase/deacetylase"/>
    <property type="match status" value="1"/>
</dbReference>
<comment type="subcellular location">
    <subcellularLocation>
        <location evidence="1">Secreted</location>
    </subcellularLocation>
</comment>
<dbReference type="InterPro" id="IPR051398">
    <property type="entry name" value="Polysacch_Deacetylase"/>
</dbReference>
<dbReference type="Pfam" id="PF01522">
    <property type="entry name" value="Polysacc_deac_1"/>
    <property type="match status" value="1"/>
</dbReference>
<gene>
    <name evidence="4" type="ORF">GCM10023213_08470</name>
</gene>
<sequence length="251" mass="27371">MPLAEMARRLRAGEGLPPRAVALSFDDGYASNYELAFPILRELGLPATIFLATGFLDGTDPLWFQQVDLALCAGIPLPGAASLGEWLAELKTLPEEAMRLRVENLLKGVTLPVAPKVTRPLTWDQVREMRDSGLIDFGGHTHAHPILARCSVEKQRHEIITCRDRILAELGQPPRAFAFPNGGPGDFTPETLSLLAEAGFESAWTMICGRATAAGPFMHLPRYGAPESVWETEATVSGAFELVRQWKGGRA</sequence>
<accession>A0ABP9NWI2</accession>
<protein>
    <recommendedName>
        <fullName evidence="3">NodB homology domain-containing protein</fullName>
    </recommendedName>
</protein>
<comment type="caution">
    <text evidence="4">The sequence shown here is derived from an EMBL/GenBank/DDBJ whole genome shotgun (WGS) entry which is preliminary data.</text>
</comment>
<dbReference type="Proteomes" id="UP001499852">
    <property type="component" value="Unassembled WGS sequence"/>
</dbReference>
<dbReference type="PANTHER" id="PTHR34216">
    <property type="match status" value="1"/>
</dbReference>
<evidence type="ECO:0000256" key="1">
    <source>
        <dbReference type="ARBA" id="ARBA00004613"/>
    </source>
</evidence>
<dbReference type="EMBL" id="BAABIA010000002">
    <property type="protein sequence ID" value="GAA5135353.1"/>
    <property type="molecule type" value="Genomic_DNA"/>
</dbReference>
<proteinExistence type="predicted"/>
<dbReference type="CDD" id="cd10918">
    <property type="entry name" value="CE4_NodB_like_5s_6s"/>
    <property type="match status" value="1"/>
</dbReference>